<dbReference type="Pfam" id="PF02424">
    <property type="entry name" value="ApbE"/>
    <property type="match status" value="1"/>
</dbReference>
<reference evidence="12 13" key="1">
    <citation type="submission" date="2021-05" db="EMBL/GenBank/DDBJ databases">
        <title>A Polyphasic approach of four new species of the genus Ohtaekwangia: Ohtaekwangia histidinii sp. nov., Ohtaekwangia cretensis sp. nov., Ohtaekwangia indiensis sp. nov., Ohtaekwangia reichenbachii sp. nov. from diverse environment.</title>
        <authorList>
            <person name="Octaviana S."/>
        </authorList>
    </citation>
    <scope>NUCLEOTIDE SEQUENCE [LARGE SCALE GENOMIC DNA]</scope>
    <source>
        <strain evidence="12 13">PWU37</strain>
    </source>
</reference>
<evidence type="ECO:0000256" key="2">
    <source>
        <dbReference type="ARBA" id="ARBA00016337"/>
    </source>
</evidence>
<dbReference type="EC" id="2.7.1.180" evidence="1 10"/>
<feature type="binding site" evidence="11">
    <location>
        <position position="279"/>
    </location>
    <ligand>
        <name>Mg(2+)</name>
        <dbReference type="ChEBI" id="CHEBI:18420"/>
    </ligand>
</feature>
<comment type="catalytic activity">
    <reaction evidence="9 10">
        <text>L-threonyl-[protein] + FAD = FMN-L-threonyl-[protein] + AMP + H(+)</text>
        <dbReference type="Rhea" id="RHEA:36847"/>
        <dbReference type="Rhea" id="RHEA-COMP:11060"/>
        <dbReference type="Rhea" id="RHEA-COMP:11061"/>
        <dbReference type="ChEBI" id="CHEBI:15378"/>
        <dbReference type="ChEBI" id="CHEBI:30013"/>
        <dbReference type="ChEBI" id="CHEBI:57692"/>
        <dbReference type="ChEBI" id="CHEBI:74257"/>
        <dbReference type="ChEBI" id="CHEBI:456215"/>
        <dbReference type="EC" id="2.7.1.180"/>
    </reaction>
</comment>
<evidence type="ECO:0000256" key="5">
    <source>
        <dbReference type="ARBA" id="ARBA00022723"/>
    </source>
</evidence>
<dbReference type="InterPro" id="IPR003374">
    <property type="entry name" value="ApbE-like_sf"/>
</dbReference>
<dbReference type="AlphaFoldDB" id="A0AAP2DB84"/>
<dbReference type="EMBL" id="JAHESC010000016">
    <property type="protein sequence ID" value="MBT1687420.1"/>
    <property type="molecule type" value="Genomic_DNA"/>
</dbReference>
<keyword evidence="6 10" id="KW-0274">FAD</keyword>
<evidence type="ECO:0000256" key="10">
    <source>
        <dbReference type="PIRNR" id="PIRNR006268"/>
    </source>
</evidence>
<dbReference type="SUPFAM" id="SSF143631">
    <property type="entry name" value="ApbE-like"/>
    <property type="match status" value="1"/>
</dbReference>
<feature type="binding site" evidence="11">
    <location>
        <position position="162"/>
    </location>
    <ligand>
        <name>Mg(2+)</name>
        <dbReference type="ChEBI" id="CHEBI:18420"/>
    </ligand>
</feature>
<keyword evidence="13" id="KW-1185">Reference proteome</keyword>
<evidence type="ECO:0000256" key="1">
    <source>
        <dbReference type="ARBA" id="ARBA00011955"/>
    </source>
</evidence>
<feature type="binding site" evidence="11">
    <location>
        <position position="283"/>
    </location>
    <ligand>
        <name>Mg(2+)</name>
        <dbReference type="ChEBI" id="CHEBI:18420"/>
    </ligand>
</feature>
<comment type="cofactor">
    <cofactor evidence="11">
        <name>Mg(2+)</name>
        <dbReference type="ChEBI" id="CHEBI:18420"/>
    </cofactor>
    <cofactor evidence="11">
        <name>Mn(2+)</name>
        <dbReference type="ChEBI" id="CHEBI:29035"/>
    </cofactor>
    <text evidence="11">Magnesium. Can also use manganese.</text>
</comment>
<evidence type="ECO:0000313" key="13">
    <source>
        <dbReference type="Proteomes" id="UP001319180"/>
    </source>
</evidence>
<evidence type="ECO:0000256" key="8">
    <source>
        <dbReference type="ARBA" id="ARBA00031306"/>
    </source>
</evidence>
<dbReference type="PANTHER" id="PTHR30040:SF2">
    <property type="entry name" value="FAD:PROTEIN FMN TRANSFERASE"/>
    <property type="match status" value="1"/>
</dbReference>
<evidence type="ECO:0000313" key="12">
    <source>
        <dbReference type="EMBL" id="MBT1687420.1"/>
    </source>
</evidence>
<dbReference type="GO" id="GO:0046872">
    <property type="term" value="F:metal ion binding"/>
    <property type="evidence" value="ECO:0007669"/>
    <property type="project" value="UniProtKB-UniRule"/>
</dbReference>
<dbReference type="PANTHER" id="PTHR30040">
    <property type="entry name" value="THIAMINE BIOSYNTHESIS LIPOPROTEIN APBE"/>
    <property type="match status" value="1"/>
</dbReference>
<accession>A0AAP2DB84</accession>
<organism evidence="12 13">
    <name type="scientific">Dawidia soli</name>
    <dbReference type="NCBI Taxonomy" id="2782352"/>
    <lineage>
        <taxon>Bacteria</taxon>
        <taxon>Pseudomonadati</taxon>
        <taxon>Bacteroidota</taxon>
        <taxon>Cytophagia</taxon>
        <taxon>Cytophagales</taxon>
        <taxon>Chryseotaleaceae</taxon>
        <taxon>Dawidia</taxon>
    </lineage>
</organism>
<dbReference type="Gene3D" id="3.10.520.10">
    <property type="entry name" value="ApbE-like domains"/>
    <property type="match status" value="1"/>
</dbReference>
<keyword evidence="5 10" id="KW-0479">Metal-binding</keyword>
<dbReference type="PIRSF" id="PIRSF006268">
    <property type="entry name" value="ApbE"/>
    <property type="match status" value="1"/>
</dbReference>
<dbReference type="Proteomes" id="UP001319180">
    <property type="component" value="Unassembled WGS sequence"/>
</dbReference>
<comment type="similarity">
    <text evidence="10">Belongs to the ApbE family.</text>
</comment>
<keyword evidence="4 10" id="KW-0808">Transferase</keyword>
<comment type="caution">
    <text evidence="12">The sequence shown here is derived from an EMBL/GenBank/DDBJ whole genome shotgun (WGS) entry which is preliminary data.</text>
</comment>
<name>A0AAP2DB84_9BACT</name>
<gene>
    <name evidence="12" type="ORF">KK078_12695</name>
</gene>
<protein>
    <recommendedName>
        <fullName evidence="2 10">FAD:protein FMN transferase</fullName>
        <ecNumber evidence="1 10">2.7.1.180</ecNumber>
    </recommendedName>
    <alternativeName>
        <fullName evidence="8 10">Flavin transferase</fullName>
    </alternativeName>
</protein>
<evidence type="ECO:0000256" key="9">
    <source>
        <dbReference type="ARBA" id="ARBA00048540"/>
    </source>
</evidence>
<sequence length="332" mass="36846">MILAFVTHIALLWGAGPAEEPLRVEGRTMGTTYHITYFDKRRRNFQESIDSLLRAVNQGINTYDPHSAVSQFNKSVRGIALKDPHLLAILRQSLRVAKHSGGTFDPTVMPLVNAWGFGPTKTRTPDQAMVDSIRGFVGVEKIRMTADSLLKTDPRVQLDFGGIGQGYGADVITAFLRTRGVRDLLVELGGEGMAHGKNIYKRKAWQIGILDPNSTRDDQFFKVYVAVKDRSFTTAGNYFNYREIDGKKYSHTIDPKSGYPADLPLLAVSVFAPDCTTADAWDTAFMVMGHEKTIEVLETLPDLDAILFYTAADGTIATYITPNLRRSVILQP</sequence>
<proteinExistence type="inferred from homology"/>
<keyword evidence="7 10" id="KW-0460">Magnesium</keyword>
<evidence type="ECO:0000256" key="11">
    <source>
        <dbReference type="PIRSR" id="PIRSR006268-2"/>
    </source>
</evidence>
<evidence type="ECO:0000256" key="6">
    <source>
        <dbReference type="ARBA" id="ARBA00022827"/>
    </source>
</evidence>
<dbReference type="GO" id="GO:0016740">
    <property type="term" value="F:transferase activity"/>
    <property type="evidence" value="ECO:0007669"/>
    <property type="project" value="UniProtKB-UniRule"/>
</dbReference>
<dbReference type="InterPro" id="IPR024932">
    <property type="entry name" value="ApbE"/>
</dbReference>
<dbReference type="RefSeq" id="WP_254090648.1">
    <property type="nucleotide sequence ID" value="NZ_JAHESC010000016.1"/>
</dbReference>
<evidence type="ECO:0000256" key="7">
    <source>
        <dbReference type="ARBA" id="ARBA00022842"/>
    </source>
</evidence>
<keyword evidence="3 10" id="KW-0285">Flavoprotein</keyword>
<evidence type="ECO:0000256" key="3">
    <source>
        <dbReference type="ARBA" id="ARBA00022630"/>
    </source>
</evidence>
<evidence type="ECO:0000256" key="4">
    <source>
        <dbReference type="ARBA" id="ARBA00022679"/>
    </source>
</evidence>